<feature type="compositionally biased region" description="Low complexity" evidence="1">
    <location>
        <begin position="52"/>
        <end position="63"/>
    </location>
</feature>
<dbReference type="AlphaFoldDB" id="A0A8S1J8K7"/>
<organism evidence="2 3">
    <name type="scientific">Ostreobium quekettii</name>
    <dbReference type="NCBI Taxonomy" id="121088"/>
    <lineage>
        <taxon>Eukaryota</taxon>
        <taxon>Viridiplantae</taxon>
        <taxon>Chlorophyta</taxon>
        <taxon>core chlorophytes</taxon>
        <taxon>Ulvophyceae</taxon>
        <taxon>TCBD clade</taxon>
        <taxon>Bryopsidales</taxon>
        <taxon>Ostreobineae</taxon>
        <taxon>Ostreobiaceae</taxon>
        <taxon>Ostreobium</taxon>
    </lineage>
</organism>
<keyword evidence="3" id="KW-1185">Reference proteome</keyword>
<dbReference type="EMBL" id="CAJHUC010001752">
    <property type="protein sequence ID" value="CAD7702242.1"/>
    <property type="molecule type" value="Genomic_DNA"/>
</dbReference>
<reference evidence="2" key="1">
    <citation type="submission" date="2020-12" db="EMBL/GenBank/DDBJ databases">
        <authorList>
            <person name="Iha C."/>
        </authorList>
    </citation>
    <scope>NUCLEOTIDE SEQUENCE</scope>
</reference>
<proteinExistence type="predicted"/>
<evidence type="ECO:0000313" key="2">
    <source>
        <dbReference type="EMBL" id="CAD7702242.1"/>
    </source>
</evidence>
<evidence type="ECO:0000313" key="3">
    <source>
        <dbReference type="Proteomes" id="UP000708148"/>
    </source>
</evidence>
<feature type="region of interest" description="Disordered" evidence="1">
    <location>
        <begin position="1"/>
        <end position="116"/>
    </location>
</feature>
<comment type="caution">
    <text evidence="2">The sequence shown here is derived from an EMBL/GenBank/DDBJ whole genome shotgun (WGS) entry which is preliminary data.</text>
</comment>
<evidence type="ECO:0000256" key="1">
    <source>
        <dbReference type="SAM" id="MobiDB-lite"/>
    </source>
</evidence>
<sequence length="133" mass="13434">MRGSAGLQASFMAGLQAAGDDPDDQGSPPGSPPVPQPSGDRKAAWSPPGSPTPARQATPATAAVSVIDYSQPIDFSRSGPGEGSSSQRPPPAKSSVLELKPASEVSLGDRERGTNGLRMFDLGMDVCADAVSG</sequence>
<dbReference type="Proteomes" id="UP000708148">
    <property type="component" value="Unassembled WGS sequence"/>
</dbReference>
<protein>
    <submittedName>
        <fullName evidence="2">Uncharacterized protein</fullName>
    </submittedName>
</protein>
<name>A0A8S1J8K7_9CHLO</name>
<gene>
    <name evidence="2" type="ORF">OSTQU699_LOCUS7599</name>
</gene>
<accession>A0A8S1J8K7</accession>